<organism evidence="1 2">
    <name type="scientific">Maribellus luteus</name>
    <dbReference type="NCBI Taxonomy" id="2305463"/>
    <lineage>
        <taxon>Bacteria</taxon>
        <taxon>Pseudomonadati</taxon>
        <taxon>Bacteroidota</taxon>
        <taxon>Bacteroidia</taxon>
        <taxon>Marinilabiliales</taxon>
        <taxon>Prolixibacteraceae</taxon>
        <taxon>Maribellus</taxon>
    </lineage>
</organism>
<dbReference type="Proteomes" id="UP000265926">
    <property type="component" value="Unassembled WGS sequence"/>
</dbReference>
<gene>
    <name evidence="1" type="ORF">D1614_14020</name>
</gene>
<dbReference type="CDD" id="cd06561">
    <property type="entry name" value="AlkD_like"/>
    <property type="match status" value="1"/>
</dbReference>
<dbReference type="InterPro" id="IPR016024">
    <property type="entry name" value="ARM-type_fold"/>
</dbReference>
<dbReference type="InterPro" id="IPR014825">
    <property type="entry name" value="DNA_alkylation"/>
</dbReference>
<comment type="caution">
    <text evidence="1">The sequence shown here is derived from an EMBL/GenBank/DDBJ whole genome shotgun (WGS) entry which is preliminary data.</text>
</comment>
<dbReference type="AlphaFoldDB" id="A0A399T0G7"/>
<reference evidence="1 2" key="1">
    <citation type="submission" date="2018-08" db="EMBL/GenBank/DDBJ databases">
        <title>Pallidiluteibacterium maritimus gen. nov., sp. nov., isolated from coastal sediment.</title>
        <authorList>
            <person name="Zhou L.Y."/>
        </authorList>
    </citation>
    <scope>NUCLEOTIDE SEQUENCE [LARGE SCALE GENOMIC DNA]</scope>
    <source>
        <strain evidence="1 2">XSD2</strain>
    </source>
</reference>
<dbReference type="Gene3D" id="1.25.10.90">
    <property type="match status" value="1"/>
</dbReference>
<dbReference type="EMBL" id="QWGR01000007">
    <property type="protein sequence ID" value="RIJ47691.1"/>
    <property type="molecule type" value="Genomic_DNA"/>
</dbReference>
<dbReference type="PANTHER" id="PTHR34070:SF1">
    <property type="entry name" value="DNA ALKYLATION REPAIR PROTEIN"/>
    <property type="match status" value="1"/>
</dbReference>
<protein>
    <submittedName>
        <fullName evidence="1">DNA alkylation repair protein</fullName>
    </submittedName>
</protein>
<sequence length="235" mass="28075">MHEIINRVRERLLQSTDENTQKNSQRFFKETIRFYGVKTAVVQKISKECFADIKHLPKAEIFALNETLWQSGMIEESFIACNWTYALRKQFQPDDFKLFRHWVDSYISNWASCDTFCNHSLAEFMEMYPDYVQELKTFTQSENRWMRRAAAVTFIIPARKGRFHTDIFEIADLLLLDTDDLVQKGYGWMLKAASQYDQQRVFEYVMQKKAVMPRTALRYAIEKMPRELRQEAMKK</sequence>
<accession>A0A399T0G7</accession>
<proteinExistence type="predicted"/>
<keyword evidence="2" id="KW-1185">Reference proteome</keyword>
<dbReference type="OrthoDB" id="9775346at2"/>
<dbReference type="RefSeq" id="WP_119438579.1">
    <property type="nucleotide sequence ID" value="NZ_QWGR01000007.1"/>
</dbReference>
<name>A0A399T0G7_9BACT</name>
<dbReference type="PANTHER" id="PTHR34070">
    <property type="entry name" value="ARMADILLO-TYPE FOLD"/>
    <property type="match status" value="1"/>
</dbReference>
<dbReference type="Pfam" id="PF08713">
    <property type="entry name" value="DNA_alkylation"/>
    <property type="match status" value="1"/>
</dbReference>
<dbReference type="SUPFAM" id="SSF48371">
    <property type="entry name" value="ARM repeat"/>
    <property type="match status" value="1"/>
</dbReference>
<evidence type="ECO:0000313" key="2">
    <source>
        <dbReference type="Proteomes" id="UP000265926"/>
    </source>
</evidence>
<evidence type="ECO:0000313" key="1">
    <source>
        <dbReference type="EMBL" id="RIJ47691.1"/>
    </source>
</evidence>